<dbReference type="PANTHER" id="PTHR47706:SF9">
    <property type="entry name" value="NMRA-LIKE DOMAIN-CONTAINING PROTEIN-RELATED"/>
    <property type="match status" value="1"/>
</dbReference>
<keyword evidence="2" id="KW-0560">Oxidoreductase</keyword>
<sequence>MAAQKIKVAVTGATGETGVSIIKALLESEEFAITAYVRPSSTEKPQLQGFKEKKVPIIPLDLEAASLEEIVKAFQGQDIIISGVMPHTSDIEKKLATAAKEVGVKRFIPSFFAPLAPPTGVNILREIKEEVINHVKKLHLPYTVIDAGGWYQVSLPNPPSGKLDYMTKIPSNVQYGDGHYSTSVVDLGDIGKYVALIIKDPRTLNKYVFTYNEVWTHDAMFKLVEELSGETVERQSVPEEALEAGIQEASKAYEQDPSYKNFVLLLVQQYANQNWIRGDNLPETGTYLGYLLSKDLYPDFKFVGLRDFAKEALDGKAQPVYTTKTFDF</sequence>
<evidence type="ECO:0000259" key="3">
    <source>
        <dbReference type="Pfam" id="PF05368"/>
    </source>
</evidence>
<evidence type="ECO:0000256" key="1">
    <source>
        <dbReference type="ARBA" id="ARBA00022857"/>
    </source>
</evidence>
<feature type="domain" description="NmrA-like" evidence="3">
    <location>
        <begin position="5"/>
        <end position="246"/>
    </location>
</feature>
<dbReference type="InterPro" id="IPR008030">
    <property type="entry name" value="NmrA-like"/>
</dbReference>
<dbReference type="InterPro" id="IPR051609">
    <property type="entry name" value="NmrA/Isoflavone_reductase-like"/>
</dbReference>
<dbReference type="GO" id="GO:0016491">
    <property type="term" value="F:oxidoreductase activity"/>
    <property type="evidence" value="ECO:0007669"/>
    <property type="project" value="UniProtKB-KW"/>
</dbReference>
<dbReference type="AlphaFoldDB" id="A0A0B7K2C7"/>
<reference evidence="4" key="1">
    <citation type="submission" date="2015-01" db="EMBL/GenBank/DDBJ databases">
        <authorList>
            <person name="Durling Mikael"/>
        </authorList>
    </citation>
    <scope>NUCLEOTIDE SEQUENCE</scope>
</reference>
<gene>
    <name evidence="4" type="ORF">BN869_000007387_1</name>
</gene>
<evidence type="ECO:0000313" key="4">
    <source>
        <dbReference type="EMBL" id="CEO51329.1"/>
    </source>
</evidence>
<dbReference type="SUPFAM" id="SSF51735">
    <property type="entry name" value="NAD(P)-binding Rossmann-fold domains"/>
    <property type="match status" value="1"/>
</dbReference>
<proteinExistence type="predicted"/>
<organism evidence="4">
    <name type="scientific">Bionectria ochroleuca</name>
    <name type="common">Gliocladium roseum</name>
    <dbReference type="NCBI Taxonomy" id="29856"/>
    <lineage>
        <taxon>Eukaryota</taxon>
        <taxon>Fungi</taxon>
        <taxon>Dikarya</taxon>
        <taxon>Ascomycota</taxon>
        <taxon>Pezizomycotina</taxon>
        <taxon>Sordariomycetes</taxon>
        <taxon>Hypocreomycetidae</taxon>
        <taxon>Hypocreales</taxon>
        <taxon>Bionectriaceae</taxon>
        <taxon>Clonostachys</taxon>
    </lineage>
</organism>
<dbReference type="EMBL" id="CDPU01000022">
    <property type="protein sequence ID" value="CEO51329.1"/>
    <property type="molecule type" value="Genomic_DNA"/>
</dbReference>
<keyword evidence="1" id="KW-0521">NADP</keyword>
<dbReference type="PANTHER" id="PTHR47706">
    <property type="entry name" value="NMRA-LIKE FAMILY PROTEIN"/>
    <property type="match status" value="1"/>
</dbReference>
<dbReference type="Gene3D" id="3.90.25.10">
    <property type="entry name" value="UDP-galactose 4-epimerase, domain 1"/>
    <property type="match status" value="1"/>
</dbReference>
<protein>
    <recommendedName>
        <fullName evidence="3">NmrA-like domain-containing protein</fullName>
    </recommendedName>
</protein>
<dbReference type="Gene3D" id="3.40.50.720">
    <property type="entry name" value="NAD(P)-binding Rossmann-like Domain"/>
    <property type="match status" value="1"/>
</dbReference>
<dbReference type="InterPro" id="IPR036291">
    <property type="entry name" value="NAD(P)-bd_dom_sf"/>
</dbReference>
<accession>A0A0B7K2C7</accession>
<dbReference type="Pfam" id="PF05368">
    <property type="entry name" value="NmrA"/>
    <property type="match status" value="1"/>
</dbReference>
<evidence type="ECO:0000256" key="2">
    <source>
        <dbReference type="ARBA" id="ARBA00023002"/>
    </source>
</evidence>
<name>A0A0B7K2C7_BIOOC</name>